<evidence type="ECO:0008006" key="4">
    <source>
        <dbReference type="Google" id="ProtNLM"/>
    </source>
</evidence>
<organism evidence="2 3">
    <name type="scientific">Diploscapter pachys</name>
    <dbReference type="NCBI Taxonomy" id="2018661"/>
    <lineage>
        <taxon>Eukaryota</taxon>
        <taxon>Metazoa</taxon>
        <taxon>Ecdysozoa</taxon>
        <taxon>Nematoda</taxon>
        <taxon>Chromadorea</taxon>
        <taxon>Rhabditida</taxon>
        <taxon>Rhabditina</taxon>
        <taxon>Rhabditomorpha</taxon>
        <taxon>Rhabditoidea</taxon>
        <taxon>Rhabditidae</taxon>
        <taxon>Diploscapter</taxon>
    </lineage>
</organism>
<evidence type="ECO:0000256" key="1">
    <source>
        <dbReference type="SAM" id="MobiDB-lite"/>
    </source>
</evidence>
<comment type="caution">
    <text evidence="2">The sequence shown here is derived from an EMBL/GenBank/DDBJ whole genome shotgun (WGS) entry which is preliminary data.</text>
</comment>
<keyword evidence="3" id="KW-1185">Reference proteome</keyword>
<dbReference type="Proteomes" id="UP000218231">
    <property type="component" value="Unassembled WGS sequence"/>
</dbReference>
<dbReference type="PANTHER" id="PTHR12873">
    <property type="entry name" value="T7-LIKE MITOCHONDRIAL DNA HELICASE"/>
    <property type="match status" value="1"/>
</dbReference>
<dbReference type="InterPro" id="IPR027032">
    <property type="entry name" value="Twinkle-like"/>
</dbReference>
<dbReference type="InterPro" id="IPR027417">
    <property type="entry name" value="P-loop_NTPase"/>
</dbReference>
<sequence length="518" mass="60169">MTRRRKVKFSHPKDIIFDDDLDHGFMGADFEYLRKLRLWREKRRKMREAAARYSSAYPSSSNAPQRAVSWIDANEYLILPNPNEIPFDETSEDERLERRIKVAEAENRRRKKLTSERRPDRSSKFQFYRPRDYSSEEEDIEGDHYYADLEITPGGPPDELEISEDDDLPEENDILEETPGSESTEAESPRENAADYETGPASMAVGTGTGNLGTNPAIMPDPDIRDYWNNSADINELNDIEYSAFTQLRMMLGIENISMDTLTRYNVRIHTDTYDQVAILYPRYRGTTSRLRTPLGLKVIRKVGDRMEKENYPLQDETLIRQRFSGIFGYHLMTNSDHRVVLKTNERDAMAVYEATGMLTFALPMGERLDQNVIPYLEDFDQIYLWFPHRHADYAKDWGYALNGLRCFLIKNQERPIELIRNGNSRLIKQTIRENAVRMRDKGFRSMTDIRDEVKADLVHNSSRLAGFAQWKRFAILNRYLGGFRPGELTVLTGGTGYGKTTFLCEYSLDLFVQGIRE</sequence>
<dbReference type="STRING" id="2018661.A0A2A2LZ63"/>
<reference evidence="2 3" key="1">
    <citation type="journal article" date="2017" name="Curr. Biol.">
        <title>Genome architecture and evolution of a unichromosomal asexual nematode.</title>
        <authorList>
            <person name="Fradin H."/>
            <person name="Zegar C."/>
            <person name="Gutwein M."/>
            <person name="Lucas J."/>
            <person name="Kovtun M."/>
            <person name="Corcoran D."/>
            <person name="Baugh L.R."/>
            <person name="Kiontke K."/>
            <person name="Gunsalus K."/>
            <person name="Fitch D.H."/>
            <person name="Piano F."/>
        </authorList>
    </citation>
    <scope>NUCLEOTIDE SEQUENCE [LARGE SCALE GENOMIC DNA]</scope>
    <source>
        <strain evidence="2">PF1309</strain>
    </source>
</reference>
<feature type="region of interest" description="Disordered" evidence="1">
    <location>
        <begin position="171"/>
        <end position="213"/>
    </location>
</feature>
<feature type="region of interest" description="Disordered" evidence="1">
    <location>
        <begin position="107"/>
        <end position="141"/>
    </location>
</feature>
<protein>
    <recommendedName>
        <fullName evidence="4">SF4 helicase domain-containing protein</fullName>
    </recommendedName>
</protein>
<feature type="compositionally biased region" description="Basic and acidic residues" evidence="1">
    <location>
        <begin position="107"/>
        <end position="134"/>
    </location>
</feature>
<dbReference type="SUPFAM" id="SSF52540">
    <property type="entry name" value="P-loop containing nucleoside triphosphate hydrolases"/>
    <property type="match status" value="1"/>
</dbReference>
<dbReference type="GO" id="GO:0005739">
    <property type="term" value="C:mitochondrion"/>
    <property type="evidence" value="ECO:0007669"/>
    <property type="project" value="TreeGrafter"/>
</dbReference>
<dbReference type="GO" id="GO:0006264">
    <property type="term" value="P:mitochondrial DNA replication"/>
    <property type="evidence" value="ECO:0007669"/>
    <property type="project" value="TreeGrafter"/>
</dbReference>
<dbReference type="AlphaFoldDB" id="A0A2A2LZ63"/>
<dbReference type="EMBL" id="LIAE01006309">
    <property type="protein sequence ID" value="PAV91526.1"/>
    <property type="molecule type" value="Genomic_DNA"/>
</dbReference>
<dbReference type="PANTHER" id="PTHR12873:SF0">
    <property type="entry name" value="TWINKLE MTDNA HELICASE"/>
    <property type="match status" value="1"/>
</dbReference>
<accession>A0A2A2LZ63</accession>
<evidence type="ECO:0000313" key="3">
    <source>
        <dbReference type="Proteomes" id="UP000218231"/>
    </source>
</evidence>
<evidence type="ECO:0000313" key="2">
    <source>
        <dbReference type="EMBL" id="PAV91526.1"/>
    </source>
</evidence>
<dbReference type="SUPFAM" id="SSF56731">
    <property type="entry name" value="DNA primase core"/>
    <property type="match status" value="1"/>
</dbReference>
<dbReference type="GO" id="GO:0003697">
    <property type="term" value="F:single-stranded DNA binding"/>
    <property type="evidence" value="ECO:0007669"/>
    <property type="project" value="InterPro"/>
</dbReference>
<dbReference type="OrthoDB" id="275278at2759"/>
<gene>
    <name evidence="2" type="ORF">WR25_25571</name>
</gene>
<dbReference type="Gene3D" id="3.40.50.300">
    <property type="entry name" value="P-loop containing nucleotide triphosphate hydrolases"/>
    <property type="match status" value="1"/>
</dbReference>
<proteinExistence type="predicted"/>
<name>A0A2A2LZ63_9BILA</name>
<dbReference type="GO" id="GO:0043139">
    <property type="term" value="F:5'-3' DNA helicase activity"/>
    <property type="evidence" value="ECO:0007669"/>
    <property type="project" value="InterPro"/>
</dbReference>